<dbReference type="Proteomes" id="UP000007879">
    <property type="component" value="Unassembled WGS sequence"/>
</dbReference>
<name>A0AAN0K193_AMPQE</name>
<dbReference type="RefSeq" id="XP_019863020.1">
    <property type="nucleotide sequence ID" value="XM_020007461.1"/>
</dbReference>
<dbReference type="GeneID" id="109591837"/>
<keyword evidence="3" id="KW-1185">Reference proteome</keyword>
<dbReference type="AlphaFoldDB" id="A0AAN0K193"/>
<evidence type="ECO:0000313" key="3">
    <source>
        <dbReference type="Proteomes" id="UP000007879"/>
    </source>
</evidence>
<reference evidence="3" key="1">
    <citation type="journal article" date="2010" name="Nature">
        <title>The Amphimedon queenslandica genome and the evolution of animal complexity.</title>
        <authorList>
            <person name="Srivastava M."/>
            <person name="Simakov O."/>
            <person name="Chapman J."/>
            <person name="Fahey B."/>
            <person name="Gauthier M.E."/>
            <person name="Mitros T."/>
            <person name="Richards G.S."/>
            <person name="Conaco C."/>
            <person name="Dacre M."/>
            <person name="Hellsten U."/>
            <person name="Larroux C."/>
            <person name="Putnam N.H."/>
            <person name="Stanke M."/>
            <person name="Adamska M."/>
            <person name="Darling A."/>
            <person name="Degnan S.M."/>
            <person name="Oakley T.H."/>
            <person name="Plachetzki D.C."/>
            <person name="Zhai Y."/>
            <person name="Adamski M."/>
            <person name="Calcino A."/>
            <person name="Cummins S.F."/>
            <person name="Goodstein D.M."/>
            <person name="Harris C."/>
            <person name="Jackson D.J."/>
            <person name="Leys S.P."/>
            <person name="Shu S."/>
            <person name="Woodcroft B.J."/>
            <person name="Vervoort M."/>
            <person name="Kosik K.S."/>
            <person name="Manning G."/>
            <person name="Degnan B.M."/>
            <person name="Rokhsar D.S."/>
        </authorList>
    </citation>
    <scope>NUCLEOTIDE SEQUENCE [LARGE SCALE GENOMIC DNA]</scope>
</reference>
<dbReference type="PROSITE" id="PS50835">
    <property type="entry name" value="IG_LIKE"/>
    <property type="match status" value="1"/>
</dbReference>
<organism evidence="2 3">
    <name type="scientific">Amphimedon queenslandica</name>
    <name type="common">Sponge</name>
    <dbReference type="NCBI Taxonomy" id="400682"/>
    <lineage>
        <taxon>Eukaryota</taxon>
        <taxon>Metazoa</taxon>
        <taxon>Porifera</taxon>
        <taxon>Demospongiae</taxon>
        <taxon>Heteroscleromorpha</taxon>
        <taxon>Haplosclerida</taxon>
        <taxon>Niphatidae</taxon>
        <taxon>Amphimedon</taxon>
    </lineage>
</organism>
<sequence>MVNVSSNYVSSYIVNASISRTNEYDIVAPKPAVVLNSTRYHLPNHPSFNTATLMCTATLQLMTFDFLVFSKVLTWSGPSVSGATPATNPTGAVSQSSLQQTYTTAGSYNYSCTVSVSVPGDPIASTTDAISIIVT</sequence>
<protein>
    <recommendedName>
        <fullName evidence="1">Ig-like domain-containing protein</fullName>
    </recommendedName>
</protein>
<dbReference type="KEGG" id="aqu:109591837"/>
<accession>A0AAN0K193</accession>
<dbReference type="EnsemblMetazoa" id="XM_020007461.1">
    <property type="protein sequence ID" value="XP_019863020.1"/>
    <property type="gene ID" value="LOC109591837"/>
</dbReference>
<reference evidence="2" key="2">
    <citation type="submission" date="2024-06" db="UniProtKB">
        <authorList>
            <consortium name="EnsemblMetazoa"/>
        </authorList>
    </citation>
    <scope>IDENTIFICATION</scope>
</reference>
<dbReference type="InterPro" id="IPR007110">
    <property type="entry name" value="Ig-like_dom"/>
</dbReference>
<evidence type="ECO:0000313" key="2">
    <source>
        <dbReference type="EnsemblMetazoa" id="XP_019863020.1"/>
    </source>
</evidence>
<feature type="domain" description="Ig-like" evidence="1">
    <location>
        <begin position="31"/>
        <end position="131"/>
    </location>
</feature>
<proteinExistence type="predicted"/>
<evidence type="ECO:0000259" key="1">
    <source>
        <dbReference type="PROSITE" id="PS50835"/>
    </source>
</evidence>